<comment type="caution">
    <text evidence="1">The sequence shown here is derived from an EMBL/GenBank/DDBJ whole genome shotgun (WGS) entry which is preliminary data.</text>
</comment>
<proteinExistence type="predicted"/>
<dbReference type="Proteomes" id="UP001458946">
    <property type="component" value="Unassembled WGS sequence"/>
</dbReference>
<evidence type="ECO:0000313" key="1">
    <source>
        <dbReference type="EMBL" id="GAA5503741.1"/>
    </source>
</evidence>
<evidence type="ECO:0000313" key="2">
    <source>
        <dbReference type="Proteomes" id="UP001458946"/>
    </source>
</evidence>
<organism evidence="1 2">
    <name type="scientific">Deinococcus xinjiangensis</name>
    <dbReference type="NCBI Taxonomy" id="457454"/>
    <lineage>
        <taxon>Bacteria</taxon>
        <taxon>Thermotogati</taxon>
        <taxon>Deinococcota</taxon>
        <taxon>Deinococci</taxon>
        <taxon>Deinococcales</taxon>
        <taxon>Deinococcaceae</taxon>
        <taxon>Deinococcus</taxon>
    </lineage>
</organism>
<keyword evidence="2" id="KW-1185">Reference proteome</keyword>
<gene>
    <name evidence="1" type="ORF">Dxin01_03502</name>
</gene>
<name>A0ABP9VG57_9DEIO</name>
<sequence>MGSMKTTPKRTVNSKGKGSTLSKLIVFAPIALEVVNLMRQNQKKKQGKYAKARKRDKAFDFILDQANRRLGGKKQKRGWF</sequence>
<dbReference type="EMBL" id="BAABRN010000064">
    <property type="protein sequence ID" value="GAA5503741.1"/>
    <property type="molecule type" value="Genomic_DNA"/>
</dbReference>
<reference evidence="1 2" key="1">
    <citation type="submission" date="2024-02" db="EMBL/GenBank/DDBJ databases">
        <title>Deinococcus xinjiangensis NBRC 107630.</title>
        <authorList>
            <person name="Ichikawa N."/>
            <person name="Katano-Makiyama Y."/>
            <person name="Hidaka K."/>
        </authorList>
    </citation>
    <scope>NUCLEOTIDE SEQUENCE [LARGE SCALE GENOMIC DNA]</scope>
    <source>
        <strain evidence="1 2">NBRC 107630</strain>
    </source>
</reference>
<accession>A0ABP9VG57</accession>
<protein>
    <submittedName>
        <fullName evidence="1">Uncharacterized protein</fullName>
    </submittedName>
</protein>